<keyword evidence="2" id="KW-1185">Reference proteome</keyword>
<comment type="caution">
    <text evidence="1">The sequence shown here is derived from an EMBL/GenBank/DDBJ whole genome shotgun (WGS) entry which is preliminary data.</text>
</comment>
<organism evidence="1 2">
    <name type="scientific">Streptomyces spororaveus</name>
    <dbReference type="NCBI Taxonomy" id="284039"/>
    <lineage>
        <taxon>Bacteria</taxon>
        <taxon>Bacillati</taxon>
        <taxon>Actinomycetota</taxon>
        <taxon>Actinomycetes</taxon>
        <taxon>Kitasatosporales</taxon>
        <taxon>Streptomycetaceae</taxon>
        <taxon>Streptomyces</taxon>
    </lineage>
</organism>
<protein>
    <recommendedName>
        <fullName evidence="3">SseB protein N-terminal domain-containing protein</fullName>
    </recommendedName>
</protein>
<evidence type="ECO:0000313" key="1">
    <source>
        <dbReference type="EMBL" id="GHI79574.1"/>
    </source>
</evidence>
<gene>
    <name evidence="1" type="ORF">Sspor_51350</name>
</gene>
<evidence type="ECO:0008006" key="3">
    <source>
        <dbReference type="Google" id="ProtNLM"/>
    </source>
</evidence>
<sequence>MGGFDEEWSRLRAAAVQAADGPAVADPAVADPAVADPAVADPAVADPAVADPAVADPAVADPAVADPAVADPAVEAREAVLERLAEFRSQVVLVPLDVRDGLWTAELGGLDWICAFSDEEALARFAEARGEGDREWAYRRVVGARLLDELVPALDFPCGVAWNAAGPDGLAFPPVRGIVPDAAALDGGMAA</sequence>
<dbReference type="RefSeq" id="WP_202201121.1">
    <property type="nucleotide sequence ID" value="NZ_BNED01000005.1"/>
</dbReference>
<accession>A0ABQ3TGP3</accession>
<dbReference type="Proteomes" id="UP000608522">
    <property type="component" value="Unassembled WGS sequence"/>
</dbReference>
<name>A0ABQ3TGP3_9ACTN</name>
<proteinExistence type="predicted"/>
<dbReference type="EMBL" id="BNED01000005">
    <property type="protein sequence ID" value="GHI79574.1"/>
    <property type="molecule type" value="Genomic_DNA"/>
</dbReference>
<evidence type="ECO:0000313" key="2">
    <source>
        <dbReference type="Proteomes" id="UP000608522"/>
    </source>
</evidence>
<reference evidence="2" key="1">
    <citation type="submission" date="2023-07" db="EMBL/GenBank/DDBJ databases">
        <title>Whole genome shotgun sequence of Streptomyces spororaveus NBRC 15456.</title>
        <authorList>
            <person name="Komaki H."/>
            <person name="Tamura T."/>
        </authorList>
    </citation>
    <scope>NUCLEOTIDE SEQUENCE [LARGE SCALE GENOMIC DNA]</scope>
    <source>
        <strain evidence="2">NBRC 15456</strain>
    </source>
</reference>